<dbReference type="GO" id="GO:0005524">
    <property type="term" value="F:ATP binding"/>
    <property type="evidence" value="ECO:0007669"/>
    <property type="project" value="UniProtKB-KW"/>
</dbReference>
<dbReference type="PRINTS" id="PR00987">
    <property type="entry name" value="TRNASYNTHGLU"/>
</dbReference>
<keyword evidence="10" id="KW-1185">Reference proteome</keyword>
<keyword evidence="6 7" id="KW-0030">Aminoacyl-tRNA synthetase</keyword>
<dbReference type="PANTHER" id="PTHR43311:SF1">
    <property type="entry name" value="GLUTAMYL-Q TRNA(ASP) SYNTHETASE"/>
    <property type="match status" value="1"/>
</dbReference>
<dbReference type="NCBIfam" id="NF004315">
    <property type="entry name" value="PRK05710.1-4"/>
    <property type="match status" value="1"/>
</dbReference>
<organism evidence="9 10">
    <name type="scientific">Varunaivibrio sulfuroxidans</name>
    <dbReference type="NCBI Taxonomy" id="1773489"/>
    <lineage>
        <taxon>Bacteria</taxon>
        <taxon>Pseudomonadati</taxon>
        <taxon>Pseudomonadota</taxon>
        <taxon>Alphaproteobacteria</taxon>
        <taxon>Rhodospirillales</taxon>
        <taxon>Magnetovibrionaceae</taxon>
        <taxon>Varunaivibrio</taxon>
    </lineage>
</organism>
<evidence type="ECO:0000256" key="6">
    <source>
        <dbReference type="ARBA" id="ARBA00023146"/>
    </source>
</evidence>
<keyword evidence="5 7" id="KW-0067">ATP-binding</keyword>
<dbReference type="EMBL" id="SLZW01000007">
    <property type="protein sequence ID" value="TCS61671.1"/>
    <property type="molecule type" value="Genomic_DNA"/>
</dbReference>
<keyword evidence="1 7" id="KW-0436">Ligase</keyword>
<evidence type="ECO:0000313" key="9">
    <source>
        <dbReference type="EMBL" id="TCS61671.1"/>
    </source>
</evidence>
<dbReference type="Pfam" id="PF00749">
    <property type="entry name" value="tRNA-synt_1c"/>
    <property type="match status" value="1"/>
</dbReference>
<evidence type="ECO:0000259" key="8">
    <source>
        <dbReference type="Pfam" id="PF00749"/>
    </source>
</evidence>
<dbReference type="Proteomes" id="UP000295304">
    <property type="component" value="Unassembled WGS sequence"/>
</dbReference>
<name>A0A4V2UND5_9PROT</name>
<keyword evidence="7" id="KW-0648">Protein biosynthesis</keyword>
<dbReference type="InterPro" id="IPR020058">
    <property type="entry name" value="Glu/Gln-tRNA-synth_Ib_cat-dom"/>
</dbReference>
<dbReference type="AlphaFoldDB" id="A0A4V2UND5"/>
<feature type="domain" description="Glutamyl/glutaminyl-tRNA synthetase class Ib catalytic" evidence="8">
    <location>
        <begin position="3"/>
        <end position="265"/>
    </location>
</feature>
<protein>
    <submittedName>
        <fullName evidence="9">Glutamyl-Q tRNA(Asp) synthetase</fullName>
    </submittedName>
</protein>
<dbReference type="InterPro" id="IPR014729">
    <property type="entry name" value="Rossmann-like_a/b/a_fold"/>
</dbReference>
<evidence type="ECO:0000313" key="10">
    <source>
        <dbReference type="Proteomes" id="UP000295304"/>
    </source>
</evidence>
<evidence type="ECO:0000256" key="1">
    <source>
        <dbReference type="ARBA" id="ARBA00022598"/>
    </source>
</evidence>
<comment type="similarity">
    <text evidence="7">Belongs to the class-I aminoacyl-tRNA synthetase family.</text>
</comment>
<dbReference type="PANTHER" id="PTHR43311">
    <property type="entry name" value="GLUTAMATE--TRNA LIGASE"/>
    <property type="match status" value="1"/>
</dbReference>
<dbReference type="Gene3D" id="3.40.50.620">
    <property type="entry name" value="HUPs"/>
    <property type="match status" value="1"/>
</dbReference>
<keyword evidence="3 7" id="KW-0547">Nucleotide-binding</keyword>
<proteinExistence type="inferred from homology"/>
<comment type="caution">
    <text evidence="9">The sequence shown here is derived from an EMBL/GenBank/DDBJ whole genome shotgun (WGS) entry which is preliminary data.</text>
</comment>
<dbReference type="InterPro" id="IPR049940">
    <property type="entry name" value="GluQ/Sye"/>
</dbReference>
<dbReference type="SUPFAM" id="SSF52374">
    <property type="entry name" value="Nucleotidylyl transferase"/>
    <property type="match status" value="1"/>
</dbReference>
<dbReference type="InterPro" id="IPR000924">
    <property type="entry name" value="Glu/Gln-tRNA-synth"/>
</dbReference>
<evidence type="ECO:0000256" key="4">
    <source>
        <dbReference type="ARBA" id="ARBA00022833"/>
    </source>
</evidence>
<keyword evidence="4" id="KW-0862">Zinc</keyword>
<dbReference type="GO" id="GO:0005829">
    <property type="term" value="C:cytosol"/>
    <property type="evidence" value="ECO:0007669"/>
    <property type="project" value="TreeGrafter"/>
</dbReference>
<accession>A0A4V2UND5</accession>
<reference evidence="9 10" key="1">
    <citation type="submission" date="2019-03" db="EMBL/GenBank/DDBJ databases">
        <title>Genomic Encyclopedia of Type Strains, Phase IV (KMG-IV): sequencing the most valuable type-strain genomes for metagenomic binning, comparative biology and taxonomic classification.</title>
        <authorList>
            <person name="Goeker M."/>
        </authorList>
    </citation>
    <scope>NUCLEOTIDE SEQUENCE [LARGE SCALE GENOMIC DNA]</scope>
    <source>
        <strain evidence="9 10">DSM 101688</strain>
    </source>
</reference>
<evidence type="ECO:0000256" key="7">
    <source>
        <dbReference type="RuleBase" id="RU363037"/>
    </source>
</evidence>
<evidence type="ECO:0000256" key="2">
    <source>
        <dbReference type="ARBA" id="ARBA00022723"/>
    </source>
</evidence>
<sequence>MITRFAPSPTGYLHLGHAYAALFAAGYARRVGGRFYLRLEDIDHTRCSETFAEAIFEDLAWLGVHWRAPVLRQSQRLEVYAQALRSLRDRRLVYPCFCTRKDIAHEVAAAGGAPHLSENSASRGPLYPGTCRGLSVEVRAARIAEGVPHAWRLDMAAALAQTGAETTPLFWRDARRGEVRAAPEMFGDVVLARKDIPTSYHLSATLDDAAQEVTLVTRGEDLFHATHIHRLLQALLGLETPLYHHHVLLCDSQGRRLAKRDSGVTLRALRRRGLSSGDVRTMVEEKIDENT</sequence>
<evidence type="ECO:0000256" key="3">
    <source>
        <dbReference type="ARBA" id="ARBA00022741"/>
    </source>
</evidence>
<gene>
    <name evidence="9" type="ORF">EDD55_10780</name>
</gene>
<dbReference type="GO" id="GO:0004818">
    <property type="term" value="F:glutamate-tRNA ligase activity"/>
    <property type="evidence" value="ECO:0007669"/>
    <property type="project" value="TreeGrafter"/>
</dbReference>
<evidence type="ECO:0000256" key="5">
    <source>
        <dbReference type="ARBA" id="ARBA00022840"/>
    </source>
</evidence>
<dbReference type="GO" id="GO:0006424">
    <property type="term" value="P:glutamyl-tRNA aminoacylation"/>
    <property type="evidence" value="ECO:0007669"/>
    <property type="project" value="TreeGrafter"/>
</dbReference>
<dbReference type="PROSITE" id="PS00178">
    <property type="entry name" value="AA_TRNA_LIGASE_I"/>
    <property type="match status" value="1"/>
</dbReference>
<dbReference type="OrthoDB" id="9807503at2"/>
<dbReference type="InterPro" id="IPR001412">
    <property type="entry name" value="aa-tRNA-synth_I_CS"/>
</dbReference>
<keyword evidence="2" id="KW-0479">Metal-binding</keyword>